<organism evidence="1">
    <name type="scientific">bioreactor metagenome</name>
    <dbReference type="NCBI Taxonomy" id="1076179"/>
    <lineage>
        <taxon>unclassified sequences</taxon>
        <taxon>metagenomes</taxon>
        <taxon>ecological metagenomes</taxon>
    </lineage>
</organism>
<accession>A0A644Z9K3</accession>
<comment type="caution">
    <text evidence="1">The sequence shown here is derived from an EMBL/GenBank/DDBJ whole genome shotgun (WGS) entry which is preliminary data.</text>
</comment>
<sequence length="442" mass="48926">MIAGHHAGGVAHDLADLARRHFTARFVDQADIAVGGRSPDRVQFVRMQMRIENAGAAALGHAVILGERAGPARQHIGLELGAKRRAGAKLEAERRKVVRIKIRQRHDALVLHRHQNGVGSALFLGELKITLGVELLHQHHAATIGQRRKEDHQRGVGIQRRRQQRDRLRPVLIGRAAQHMRPAHAVRLHDALGHAGGTRRIDDVERIARRHLDGLWPTAFCGQPCVERDARRHAVKGHAWQAGVQRRDIRRVVRKQPPGTRVAQHRCQGVAGGRWCQRRHRRPRPQRPKKNGCIRHGVQRADGHHIAMAHAVALQGGGDAIHQGIKLCVIQGLRFVLKCRMGGLRARMLPQQIGDGVESQLGEEMGSVHGADTGRQTNIAKSKAQTPQEAAIPASRRPMISLASRMMRSISCCTVGTSWISPTTMPQDHTPLCMSPCCMMRG</sequence>
<reference evidence="1" key="1">
    <citation type="submission" date="2019-08" db="EMBL/GenBank/DDBJ databases">
        <authorList>
            <person name="Kucharzyk K."/>
            <person name="Murdoch R.W."/>
            <person name="Higgins S."/>
            <person name="Loffler F."/>
        </authorList>
    </citation>
    <scope>NUCLEOTIDE SEQUENCE</scope>
</reference>
<gene>
    <name evidence="1" type="ORF">SDC9_83562</name>
</gene>
<evidence type="ECO:0000313" key="1">
    <source>
        <dbReference type="EMBL" id="MPM36958.1"/>
    </source>
</evidence>
<protein>
    <submittedName>
        <fullName evidence="1">Uncharacterized protein</fullName>
    </submittedName>
</protein>
<proteinExistence type="predicted"/>
<dbReference type="AlphaFoldDB" id="A0A644Z9K3"/>
<dbReference type="EMBL" id="VSSQ01007782">
    <property type="protein sequence ID" value="MPM36958.1"/>
    <property type="molecule type" value="Genomic_DNA"/>
</dbReference>
<name>A0A644Z9K3_9ZZZZ</name>